<evidence type="ECO:0000313" key="1">
    <source>
        <dbReference type="EMBL" id="GAE19839.1"/>
    </source>
</evidence>
<dbReference type="Proteomes" id="UP000018842">
    <property type="component" value="Unassembled WGS sequence"/>
</dbReference>
<comment type="caution">
    <text evidence="1">The sequence shown here is derived from an EMBL/GenBank/DDBJ whole genome shotgun (WGS) entry which is preliminary data.</text>
</comment>
<dbReference type="eggNOG" id="ENOG5033TU9">
    <property type="taxonomic scope" value="Bacteria"/>
</dbReference>
<evidence type="ECO:0000313" key="2">
    <source>
        <dbReference type="Proteomes" id="UP000018842"/>
    </source>
</evidence>
<accession>W4PL39</accession>
<reference evidence="2" key="1">
    <citation type="journal article" date="2014" name="Genome">
        <title>Draft Genome Sequences of Three Strains of Bacteroides pyogenes Isolated from a Cat and Swine.</title>
        <authorList>
            <person name="Sakamoto M."/>
            <person name="Oshima K."/>
            <person name="Suda W."/>
            <person name="Kitamura K."/>
            <person name="Iida T."/>
            <person name="Hattori M."/>
            <person name="Ohkuma M."/>
        </authorList>
    </citation>
    <scope>NUCLEOTIDE SEQUENCE [LARGE SCALE GENOMIC DNA]</scope>
    <source>
        <strain evidence="2">JCM 6294</strain>
    </source>
</reference>
<sequence length="302" mass="33658">MLLATINLSPLFAQKKELRHELSVNGGYGFTLGKMNCLTQNVHSYENRLTKAPNWGAQYHYRCIKELSVGAVYSAYAKQDSHPEGSDKLSQHYAAIQVSGYIPCSDRLDIRIGLGGGEVFFRNNSAVFGKPRTVTGRAVAVHGCLGGLFTLGPQWKIVTELQYIAGGLPSYRVRYHNQSIKVSTGGDRKVSVSRLNLSAGIAIVFNHEQNSDYMKKYITLIFTTLCACIFFAGCDGEDSRVDPTVMPPATNTGANTFGCLIDGWIYSGGRYSTDWFFPVKEPERSIKFIYKEKKEEMERLFI</sequence>
<dbReference type="AlphaFoldDB" id="W4PL39"/>
<dbReference type="EMBL" id="BAIR01000031">
    <property type="protein sequence ID" value="GAE19839.1"/>
    <property type="molecule type" value="Genomic_DNA"/>
</dbReference>
<dbReference type="STRING" id="1121100.GCA_000428105_02413"/>
<name>W4PL39_9BACE</name>
<organism evidence="1 2">
    <name type="scientific">Bacteroides pyogenes DSM 20611 = JCM 6294</name>
    <dbReference type="NCBI Taxonomy" id="1121100"/>
    <lineage>
        <taxon>Bacteria</taxon>
        <taxon>Pseudomonadati</taxon>
        <taxon>Bacteroidota</taxon>
        <taxon>Bacteroidia</taxon>
        <taxon>Bacteroidales</taxon>
        <taxon>Bacteroidaceae</taxon>
        <taxon>Bacteroides</taxon>
    </lineage>
</organism>
<gene>
    <name evidence="1" type="ORF">JCM6294_2947</name>
</gene>
<protein>
    <submittedName>
        <fullName evidence="1">Uncharacterized protein</fullName>
    </submittedName>
</protein>
<proteinExistence type="predicted"/>